<dbReference type="GeneID" id="94337037"/>
<name>A0AAD9PK22_9APIC</name>
<evidence type="ECO:0000313" key="2">
    <source>
        <dbReference type="Proteomes" id="UP001214638"/>
    </source>
</evidence>
<dbReference type="KEGG" id="bdw:94337037"/>
<proteinExistence type="predicted"/>
<dbReference type="EMBL" id="JALLKP010000003">
    <property type="protein sequence ID" value="KAK2196140.1"/>
    <property type="molecule type" value="Genomic_DNA"/>
</dbReference>
<dbReference type="AlphaFoldDB" id="A0AAD9PK22"/>
<accession>A0AAD9PK22</accession>
<sequence>MAIEQAFNDSDYFKHASFDLKFSAISLGAGSEQLLSLFKHSKQQTGTLENFYCSVVNSVKVEFCENESNGPWRACCYVETDVVPVHFRITRSGIAATLLSQFESLPLNLNAVSFMDNTCDNAEAHKKSSCQCSNRLLESHVFRISIGTAIINENQIVYRGYGSKILRAVDLLGKRLSLLMNQKSCYEAGNAKNIISDVVVFFDVAVKHVKWIPNLDECNPYETPKECTLVKEEYNEVFEIDKSPQIKISTPVSPKIPSHCGAENLMIDMISQNLLMNDVKPEKQTLQYKARCILKEVPYLTPKEPQKVTKVDEVDTVEINNKVVLDINHVAMQTAFETKSQELYDINANSVFKHSLSNVKEKTTLSNELTEDITREQSRMENASNSYLGFDIFQKGYDFYNMVFDVTTSNNDHADNSPKFSQDDTKKRHMEVVNNYRINLKDRWVTCLIRIDKNDAINRNTDVIFTRADILLSEIFSNIIEKVKMNKCKCKIKKIWLRINGSDSVIYAMNVDDETNETLQRLCLNFSCMPTCTIDSVAILANIKFDNQYDMCTLKKSLLQVSIFDDYFMVTSIDSSIEDDEFIRPFEGLIHTNSLSGYASDGDIENYKRTSRRLERELGMCMDGVHVERFSSLCSNYNPNPLLADKLLNSSHLIQMLSSKNNMPVMLQQRWSLLLKNMLDGIREQRDSVSFMWPNY</sequence>
<evidence type="ECO:0000313" key="1">
    <source>
        <dbReference type="EMBL" id="KAK2196140.1"/>
    </source>
</evidence>
<organism evidence="1 2">
    <name type="scientific">Babesia duncani</name>
    <dbReference type="NCBI Taxonomy" id="323732"/>
    <lineage>
        <taxon>Eukaryota</taxon>
        <taxon>Sar</taxon>
        <taxon>Alveolata</taxon>
        <taxon>Apicomplexa</taxon>
        <taxon>Aconoidasida</taxon>
        <taxon>Piroplasmida</taxon>
        <taxon>Babesiidae</taxon>
        <taxon>Babesia</taxon>
    </lineage>
</organism>
<gene>
    <name evidence="1" type="ORF">BdWA1_002740</name>
</gene>
<reference evidence="1" key="1">
    <citation type="journal article" date="2023" name="Nat. Microbiol.">
        <title>Babesia duncani multi-omics identifies virulence factors and drug targets.</title>
        <authorList>
            <person name="Singh P."/>
            <person name="Lonardi S."/>
            <person name="Liang Q."/>
            <person name="Vydyam P."/>
            <person name="Khabirova E."/>
            <person name="Fang T."/>
            <person name="Gihaz S."/>
            <person name="Thekkiniath J."/>
            <person name="Munshi M."/>
            <person name="Abel S."/>
            <person name="Ciampossin L."/>
            <person name="Batugedara G."/>
            <person name="Gupta M."/>
            <person name="Lu X.M."/>
            <person name="Lenz T."/>
            <person name="Chakravarty S."/>
            <person name="Cornillot E."/>
            <person name="Hu Y."/>
            <person name="Ma W."/>
            <person name="Gonzalez L.M."/>
            <person name="Sanchez S."/>
            <person name="Estrada K."/>
            <person name="Sanchez-Flores A."/>
            <person name="Montero E."/>
            <person name="Harb O.S."/>
            <person name="Le Roch K.G."/>
            <person name="Mamoun C.B."/>
        </authorList>
    </citation>
    <scope>NUCLEOTIDE SEQUENCE</scope>
    <source>
        <strain evidence="1">WA1</strain>
    </source>
</reference>
<protein>
    <submittedName>
        <fullName evidence="1">Uncharacterized protein</fullName>
    </submittedName>
</protein>
<dbReference type="RefSeq" id="XP_067802982.1">
    <property type="nucleotide sequence ID" value="XM_067947760.1"/>
</dbReference>
<dbReference type="Proteomes" id="UP001214638">
    <property type="component" value="Unassembled WGS sequence"/>
</dbReference>
<comment type="caution">
    <text evidence="1">The sequence shown here is derived from an EMBL/GenBank/DDBJ whole genome shotgun (WGS) entry which is preliminary data.</text>
</comment>
<keyword evidence="2" id="KW-1185">Reference proteome</keyword>